<feature type="region of interest" description="Disordered" evidence="19">
    <location>
        <begin position="323"/>
        <end position="350"/>
    </location>
</feature>
<comment type="subunit">
    <text evidence="15">Interacts with INCA1. Interacts with TMEM43, ENDOD1, TMEM33 and TMED1 to form a complex capable of modulating innate immune signaling through the cGAS-STING pathway. Interacts with UBE2J1; this interaction is important for SQSTM1 ubiquitination.</text>
</comment>
<dbReference type="PROSITE" id="PS50089">
    <property type="entry name" value="ZF_RING_2"/>
    <property type="match status" value="1"/>
</dbReference>
<dbReference type="EC" id="2.3.2.27" evidence="4"/>
<dbReference type="InterPro" id="IPR040089">
    <property type="entry name" value="RNF26_mRING-HC-C3HC5"/>
</dbReference>
<keyword evidence="7" id="KW-0479">Metal-binding</keyword>
<feature type="transmembrane region" description="Helical" evidence="20">
    <location>
        <begin position="228"/>
        <end position="250"/>
    </location>
</feature>
<organism evidence="22 23">
    <name type="scientific">Nothoprocta perdicaria</name>
    <name type="common">Chilean tinamou</name>
    <name type="synonym">Crypturus perdicarius</name>
    <dbReference type="NCBI Taxonomy" id="30464"/>
    <lineage>
        <taxon>Eukaryota</taxon>
        <taxon>Metazoa</taxon>
        <taxon>Chordata</taxon>
        <taxon>Craniata</taxon>
        <taxon>Vertebrata</taxon>
        <taxon>Euteleostomi</taxon>
        <taxon>Archelosauria</taxon>
        <taxon>Archosauria</taxon>
        <taxon>Dinosauria</taxon>
        <taxon>Saurischia</taxon>
        <taxon>Theropoda</taxon>
        <taxon>Coelurosauria</taxon>
        <taxon>Aves</taxon>
        <taxon>Palaeognathae</taxon>
        <taxon>Tinamiformes</taxon>
        <taxon>Tinamidae</taxon>
        <taxon>Nothoprocta</taxon>
    </lineage>
</organism>
<reference evidence="22" key="1">
    <citation type="submission" date="2025-08" db="UniProtKB">
        <authorList>
            <consortium name="Ensembl"/>
        </authorList>
    </citation>
    <scope>IDENTIFICATION</scope>
</reference>
<evidence type="ECO:0000313" key="22">
    <source>
        <dbReference type="Ensembl" id="ENSNPEP00000003805.1"/>
    </source>
</evidence>
<dbReference type="GO" id="GO:0016567">
    <property type="term" value="P:protein ubiquitination"/>
    <property type="evidence" value="ECO:0007669"/>
    <property type="project" value="TreeGrafter"/>
</dbReference>
<accession>A0A8C6YRC2</accession>
<keyword evidence="5" id="KW-0808">Transferase</keyword>
<evidence type="ECO:0000256" key="10">
    <source>
        <dbReference type="ARBA" id="ARBA00022824"/>
    </source>
</evidence>
<gene>
    <name evidence="22" type="primary">RNF26</name>
</gene>
<keyword evidence="11" id="KW-0862">Zinc</keyword>
<dbReference type="SUPFAM" id="SSF57850">
    <property type="entry name" value="RING/U-box"/>
    <property type="match status" value="1"/>
</dbReference>
<evidence type="ECO:0000256" key="7">
    <source>
        <dbReference type="ARBA" id="ARBA00022723"/>
    </source>
</evidence>
<evidence type="ECO:0000256" key="3">
    <source>
        <dbReference type="ARBA" id="ARBA00004906"/>
    </source>
</evidence>
<keyword evidence="12 20" id="KW-1133">Transmembrane helix</keyword>
<evidence type="ECO:0000256" key="15">
    <source>
        <dbReference type="ARBA" id="ARBA00063040"/>
    </source>
</evidence>
<evidence type="ECO:0000256" key="1">
    <source>
        <dbReference type="ARBA" id="ARBA00000900"/>
    </source>
</evidence>
<dbReference type="GO" id="GO:0008270">
    <property type="term" value="F:zinc ion binding"/>
    <property type="evidence" value="ECO:0007669"/>
    <property type="project" value="UniProtKB-KW"/>
</dbReference>
<keyword evidence="13 20" id="KW-0472">Membrane</keyword>
<keyword evidence="10" id="KW-0256">Endoplasmic reticulum</keyword>
<feature type="transmembrane region" description="Helical" evidence="20">
    <location>
        <begin position="29"/>
        <end position="53"/>
    </location>
</feature>
<feature type="domain" description="RING-type" evidence="21">
    <location>
        <begin position="386"/>
        <end position="428"/>
    </location>
</feature>
<evidence type="ECO:0000313" key="23">
    <source>
        <dbReference type="Proteomes" id="UP000694420"/>
    </source>
</evidence>
<evidence type="ECO:0000256" key="18">
    <source>
        <dbReference type="PROSITE-ProRule" id="PRU00175"/>
    </source>
</evidence>
<dbReference type="GO" id="GO:0005789">
    <property type="term" value="C:endoplasmic reticulum membrane"/>
    <property type="evidence" value="ECO:0007669"/>
    <property type="project" value="UniProtKB-SubCell"/>
</dbReference>
<evidence type="ECO:0000256" key="9">
    <source>
        <dbReference type="ARBA" id="ARBA00022786"/>
    </source>
</evidence>
<dbReference type="Ensembl" id="ENSNPET00000003885.1">
    <property type="protein sequence ID" value="ENSNPEP00000003805.1"/>
    <property type="gene ID" value="ENSNPEG00000002903.1"/>
</dbReference>
<dbReference type="InterPro" id="IPR001841">
    <property type="entry name" value="Znf_RING"/>
</dbReference>
<evidence type="ECO:0000256" key="17">
    <source>
        <dbReference type="ARBA" id="ARBA00075536"/>
    </source>
</evidence>
<name>A0A8C6YRC2_NOTPE</name>
<evidence type="ECO:0000256" key="8">
    <source>
        <dbReference type="ARBA" id="ARBA00022771"/>
    </source>
</evidence>
<comment type="subcellular location">
    <subcellularLocation>
        <location evidence="2">Endoplasmic reticulum membrane</location>
        <topology evidence="2">Multi-pass membrane protein</topology>
    </subcellularLocation>
</comment>
<dbReference type="Pfam" id="PF13920">
    <property type="entry name" value="zf-C3HC4_3"/>
    <property type="match status" value="1"/>
</dbReference>
<feature type="transmembrane region" description="Helical" evidence="20">
    <location>
        <begin position="148"/>
        <end position="175"/>
    </location>
</feature>
<reference evidence="22" key="2">
    <citation type="submission" date="2025-09" db="UniProtKB">
        <authorList>
            <consortium name="Ensembl"/>
        </authorList>
    </citation>
    <scope>IDENTIFICATION</scope>
</reference>
<evidence type="ECO:0000256" key="12">
    <source>
        <dbReference type="ARBA" id="ARBA00022989"/>
    </source>
</evidence>
<evidence type="ECO:0000256" key="4">
    <source>
        <dbReference type="ARBA" id="ARBA00012483"/>
    </source>
</evidence>
<feature type="transmembrane region" description="Helical" evidence="20">
    <location>
        <begin position="195"/>
        <end position="216"/>
    </location>
</feature>
<dbReference type="Gene3D" id="3.30.40.10">
    <property type="entry name" value="Zinc/RING finger domain, C3HC4 (zinc finger)"/>
    <property type="match status" value="1"/>
</dbReference>
<comment type="pathway">
    <text evidence="3">Protein modification; protein ubiquitination.</text>
</comment>
<feature type="transmembrane region" description="Helical" evidence="20">
    <location>
        <begin position="73"/>
        <end position="100"/>
    </location>
</feature>
<evidence type="ECO:0000256" key="13">
    <source>
        <dbReference type="ARBA" id="ARBA00023136"/>
    </source>
</evidence>
<comment type="catalytic activity">
    <reaction evidence="1">
        <text>S-ubiquitinyl-[E2 ubiquitin-conjugating enzyme]-L-cysteine + [acceptor protein]-L-lysine = [E2 ubiquitin-conjugating enzyme]-L-cysteine + N(6)-ubiquitinyl-[acceptor protein]-L-lysine.</text>
        <dbReference type="EC" id="2.3.2.27"/>
    </reaction>
</comment>
<dbReference type="Proteomes" id="UP000694420">
    <property type="component" value="Unplaced"/>
</dbReference>
<evidence type="ECO:0000256" key="2">
    <source>
        <dbReference type="ARBA" id="ARBA00004477"/>
    </source>
</evidence>
<dbReference type="PANTHER" id="PTHR22696">
    <property type="entry name" value="E3 UBIQUITIN-PROTEIN LIGASE RNF26"/>
    <property type="match status" value="1"/>
</dbReference>
<proteinExistence type="predicted"/>
<keyword evidence="6 20" id="KW-0812">Transmembrane</keyword>
<dbReference type="FunFam" id="3.30.40.10:FF:000387">
    <property type="entry name" value="RING finger protein 26"/>
    <property type="match status" value="1"/>
</dbReference>
<evidence type="ECO:0000259" key="21">
    <source>
        <dbReference type="PROSITE" id="PS50089"/>
    </source>
</evidence>
<evidence type="ECO:0000256" key="5">
    <source>
        <dbReference type="ARBA" id="ARBA00022679"/>
    </source>
</evidence>
<evidence type="ECO:0000256" key="6">
    <source>
        <dbReference type="ARBA" id="ARBA00022692"/>
    </source>
</evidence>
<dbReference type="SMART" id="SM00184">
    <property type="entry name" value="RING"/>
    <property type="match status" value="1"/>
</dbReference>
<sequence length="439" mass="47697">KAACPAPPSRPAMDLVWLLLRGLRLAADLLGFLLDVNFLLMSSLVSALLWLLALPCSLPGAASAGALACWNALLLGLAALAEAAGGLALGALHGLAALLWGCRCSLEGLKVLGHLLCHLALRGKELLQRGLCNVLASGQSLQRQLCEALAICMSLLAYLVNSVINMCLLGMQTLFTLLGALWDSVVSPFLRVTDLLAAFLAHISSSAIAVSILLWSPCQLAVEILASVTKLLISVFFVNIYGLLLLLLIIVVSTVVFNPGLLWTLAGHALGYLNTLPPYHRLQRDAWRLYQVAVLTLGMLMTSQAWRRLVDWSLQVSNWSRGGATVPAARPAAPARRLHTAREEPSTSWAKAPRREQLNAAAGDGEAAPDNDPWVLLKEQEERKKCVICQDQTKTVLLLPCRHLCLCQECTEVLLQQAIYQRNCPLCRQMILQTLNVYL</sequence>
<evidence type="ECO:0000256" key="16">
    <source>
        <dbReference type="ARBA" id="ARBA00067352"/>
    </source>
</evidence>
<dbReference type="GO" id="GO:0006511">
    <property type="term" value="P:ubiquitin-dependent protein catabolic process"/>
    <property type="evidence" value="ECO:0007669"/>
    <property type="project" value="TreeGrafter"/>
</dbReference>
<dbReference type="PANTHER" id="PTHR22696:SF1">
    <property type="entry name" value="E3 UBIQUITIN-PROTEIN LIGASE RNF26"/>
    <property type="match status" value="1"/>
</dbReference>
<keyword evidence="9" id="KW-0833">Ubl conjugation pathway</keyword>
<evidence type="ECO:0000256" key="14">
    <source>
        <dbReference type="ARBA" id="ARBA00057605"/>
    </source>
</evidence>
<dbReference type="CDD" id="cd16788">
    <property type="entry name" value="mRING-HC-C3HC5_RNF26"/>
    <property type="match status" value="1"/>
</dbReference>
<dbReference type="InterPro" id="IPR013083">
    <property type="entry name" value="Znf_RING/FYVE/PHD"/>
</dbReference>
<comment type="function">
    <text evidence="14">E3 ubiquitin-protein ligase that plays a key role in endosome organization by retaining vesicles in the perinuclear cloud. Acts as a platform for perinuclear positioning of the endosomal system by mediating ubiquitination of SQSTM1 through interaction with the ubiquitin conjugating enzyme UBE2J1. Ubiquitinated SQSTM1 attracts specific vesicle-associated adapters, forming a molecular bridge that restrains cognate vesicles in the perinuclear region and organizes the endosomal pathway for efficient cargo transport. Also acts as a regulator of type I interferon production in response to viral infection by mediating the formation of 'Lys-11'-linked polyubiquitin chains on TMEM173/STING, leading to stabilize TMEM173/STING. Also required to limit type I interferon response by promoting autophagic degradation of IRF3.</text>
</comment>
<protein>
    <recommendedName>
        <fullName evidence="16">E3 ubiquitin-protein ligase RNF26</fullName>
        <ecNumber evidence="4">2.3.2.27</ecNumber>
    </recommendedName>
    <alternativeName>
        <fullName evidence="17">RING finger protein 26</fullName>
    </alternativeName>
</protein>
<dbReference type="AlphaFoldDB" id="A0A8C6YRC2"/>
<keyword evidence="8 18" id="KW-0863">Zinc-finger</keyword>
<evidence type="ECO:0000256" key="11">
    <source>
        <dbReference type="ARBA" id="ARBA00022833"/>
    </source>
</evidence>
<dbReference type="GO" id="GO:0061630">
    <property type="term" value="F:ubiquitin protein ligase activity"/>
    <property type="evidence" value="ECO:0007669"/>
    <property type="project" value="UniProtKB-EC"/>
</dbReference>
<evidence type="ECO:0000256" key="20">
    <source>
        <dbReference type="SAM" id="Phobius"/>
    </source>
</evidence>
<keyword evidence="23" id="KW-1185">Reference proteome</keyword>
<evidence type="ECO:0000256" key="19">
    <source>
        <dbReference type="SAM" id="MobiDB-lite"/>
    </source>
</evidence>